<feature type="region of interest" description="Disordered" evidence="1">
    <location>
        <begin position="1"/>
        <end position="44"/>
    </location>
</feature>
<organism evidence="2 3">
    <name type="scientific">Elysia chlorotica</name>
    <name type="common">Eastern emerald elysia</name>
    <name type="synonym">Sea slug</name>
    <dbReference type="NCBI Taxonomy" id="188477"/>
    <lineage>
        <taxon>Eukaryota</taxon>
        <taxon>Metazoa</taxon>
        <taxon>Spiralia</taxon>
        <taxon>Lophotrochozoa</taxon>
        <taxon>Mollusca</taxon>
        <taxon>Gastropoda</taxon>
        <taxon>Heterobranchia</taxon>
        <taxon>Euthyneura</taxon>
        <taxon>Panpulmonata</taxon>
        <taxon>Sacoglossa</taxon>
        <taxon>Placobranchoidea</taxon>
        <taxon>Plakobranchidae</taxon>
        <taxon>Elysia</taxon>
    </lineage>
</organism>
<reference evidence="2 3" key="1">
    <citation type="submission" date="2019-01" db="EMBL/GenBank/DDBJ databases">
        <title>A draft genome assembly of the solar-powered sea slug Elysia chlorotica.</title>
        <authorList>
            <person name="Cai H."/>
            <person name="Li Q."/>
            <person name="Fang X."/>
            <person name="Li J."/>
            <person name="Curtis N.E."/>
            <person name="Altenburger A."/>
            <person name="Shibata T."/>
            <person name="Feng M."/>
            <person name="Maeda T."/>
            <person name="Schwartz J.A."/>
            <person name="Shigenobu S."/>
            <person name="Lundholm N."/>
            <person name="Nishiyama T."/>
            <person name="Yang H."/>
            <person name="Hasebe M."/>
            <person name="Li S."/>
            <person name="Pierce S.K."/>
            <person name="Wang J."/>
        </authorList>
    </citation>
    <scope>NUCLEOTIDE SEQUENCE [LARGE SCALE GENOMIC DNA]</scope>
    <source>
        <strain evidence="2">EC2010</strain>
        <tissue evidence="2">Whole organism of an adult</tissue>
    </source>
</reference>
<feature type="compositionally biased region" description="Basic and acidic residues" evidence="1">
    <location>
        <begin position="186"/>
        <end position="203"/>
    </location>
</feature>
<evidence type="ECO:0000256" key="1">
    <source>
        <dbReference type="SAM" id="MobiDB-lite"/>
    </source>
</evidence>
<accession>A0A3S1GZZ5</accession>
<keyword evidence="3" id="KW-1185">Reference proteome</keyword>
<comment type="caution">
    <text evidence="2">The sequence shown here is derived from an EMBL/GenBank/DDBJ whole genome shotgun (WGS) entry which is preliminary data.</text>
</comment>
<feature type="compositionally biased region" description="Basic and acidic residues" evidence="1">
    <location>
        <begin position="120"/>
        <end position="130"/>
    </location>
</feature>
<name>A0A3S1GZZ5_ELYCH</name>
<proteinExistence type="predicted"/>
<feature type="compositionally biased region" description="Acidic residues" evidence="1">
    <location>
        <begin position="100"/>
        <end position="119"/>
    </location>
</feature>
<sequence>MDIKGYTVECGKPASNMTPVEEAAMKDKETPKLSRKGSSGNLLRTVSKLMVLDVKIKSKAHQKAASAKSALAKKKASGKGESADTKKGVTFAEETKPPDEDQEQGEDFLPTLEEDETEEGDKSTDDKKDDNEENAVGATEEGVKGEEGAENQQTEGSEDKEKMPEEDEEEKKGGKKGKKKAKTKKDKREEARRRAAAKKEAEQPHSLNVIPPEYPQDFQKTAESGSRVVWLQRSRFSPSVRDVCLSSAALAVSCPLLRRGVA</sequence>
<dbReference type="Proteomes" id="UP000271974">
    <property type="component" value="Unassembled WGS sequence"/>
</dbReference>
<evidence type="ECO:0000313" key="2">
    <source>
        <dbReference type="EMBL" id="RUS69513.1"/>
    </source>
</evidence>
<dbReference type="AlphaFoldDB" id="A0A3S1GZZ5"/>
<gene>
    <name evidence="2" type="ORF">EGW08_022730</name>
</gene>
<feature type="compositionally biased region" description="Basic and acidic residues" evidence="1">
    <location>
        <begin position="23"/>
        <end position="32"/>
    </location>
</feature>
<feature type="compositionally biased region" description="Basic residues" evidence="1">
    <location>
        <begin position="173"/>
        <end position="185"/>
    </location>
</feature>
<evidence type="ECO:0000313" key="3">
    <source>
        <dbReference type="Proteomes" id="UP000271974"/>
    </source>
</evidence>
<dbReference type="OrthoDB" id="10638947at2759"/>
<feature type="compositionally biased region" description="Basic and acidic residues" evidence="1">
    <location>
        <begin position="81"/>
        <end position="99"/>
    </location>
</feature>
<dbReference type="EMBL" id="RQTK01001659">
    <property type="protein sequence ID" value="RUS69513.1"/>
    <property type="molecule type" value="Genomic_DNA"/>
</dbReference>
<feature type="region of interest" description="Disordered" evidence="1">
    <location>
        <begin position="58"/>
        <end position="220"/>
    </location>
</feature>
<protein>
    <submittedName>
        <fullName evidence="2">Uncharacterized protein</fullName>
    </submittedName>
</protein>